<feature type="transmembrane region" description="Helical" evidence="1">
    <location>
        <begin position="44"/>
        <end position="63"/>
    </location>
</feature>
<dbReference type="Pfam" id="PF02517">
    <property type="entry name" value="Rce1-like"/>
    <property type="match status" value="1"/>
</dbReference>
<dbReference type="GO" id="GO:0080120">
    <property type="term" value="P:CAAX-box protein maturation"/>
    <property type="evidence" value="ECO:0007669"/>
    <property type="project" value="UniProtKB-ARBA"/>
</dbReference>
<feature type="transmembrane region" description="Helical" evidence="1">
    <location>
        <begin position="161"/>
        <end position="189"/>
    </location>
</feature>
<feature type="domain" description="CAAX prenyl protease 2/Lysostaphin resistance protein A-like" evidence="2">
    <location>
        <begin position="126"/>
        <end position="212"/>
    </location>
</feature>
<keyword evidence="4" id="KW-1185">Reference proteome</keyword>
<reference evidence="3 4" key="1">
    <citation type="journal article" date="2011" name="Stand. Genomic Sci.">
        <title>Complete genome sequence of Deinococcus maricopensis type strain (LB-34).</title>
        <authorList>
            <person name="Pukall R."/>
            <person name="Zeytun A."/>
            <person name="Lucas S."/>
            <person name="Lapidus A."/>
            <person name="Hammon N."/>
            <person name="Deshpande S."/>
            <person name="Nolan M."/>
            <person name="Cheng J.F."/>
            <person name="Pitluck S."/>
            <person name="Liolios K."/>
            <person name="Pagani I."/>
            <person name="Mikhailova N."/>
            <person name="Ivanova N."/>
            <person name="Mavromatis K."/>
            <person name="Pati A."/>
            <person name="Tapia R."/>
            <person name="Han C."/>
            <person name="Goodwin L."/>
            <person name="Chen A."/>
            <person name="Palaniappan K."/>
            <person name="Land M."/>
            <person name="Hauser L."/>
            <person name="Chang Y.J."/>
            <person name="Jeffries C.D."/>
            <person name="Brambilla E.M."/>
            <person name="Rohde M."/>
            <person name="Goker M."/>
            <person name="Detter J.C."/>
            <person name="Woyke T."/>
            <person name="Bristow J."/>
            <person name="Eisen J.A."/>
            <person name="Markowitz V."/>
            <person name="Hugenholtz P."/>
            <person name="Kyrpides N.C."/>
            <person name="Klenk H.P."/>
        </authorList>
    </citation>
    <scope>NUCLEOTIDE SEQUENCE [LARGE SCALE GENOMIC DNA]</scope>
    <source>
        <strain evidence="4">DSM 21211 / LMG 22137 / NRRL B-23946 / LB-34</strain>
    </source>
</reference>
<dbReference type="Proteomes" id="UP000008635">
    <property type="component" value="Chromosome"/>
</dbReference>
<dbReference type="HOGENOM" id="CLU_902306_0_0_0"/>
<dbReference type="STRING" id="709986.Deima_0814"/>
<evidence type="ECO:0000313" key="3">
    <source>
        <dbReference type="EMBL" id="ADV66469.1"/>
    </source>
</evidence>
<gene>
    <name evidence="3" type="ordered locus">Deima_0814</name>
</gene>
<evidence type="ECO:0000256" key="1">
    <source>
        <dbReference type="SAM" id="Phobius"/>
    </source>
</evidence>
<accession>E8U5Y0</accession>
<keyword evidence="1" id="KW-0472">Membrane</keyword>
<feature type="transmembrane region" description="Helical" evidence="1">
    <location>
        <begin position="271"/>
        <end position="299"/>
    </location>
</feature>
<reference evidence="4" key="2">
    <citation type="submission" date="2011-01" db="EMBL/GenBank/DDBJ databases">
        <title>The complete genome of Deinococcus maricopensis DSM 21211.</title>
        <authorList>
            <consortium name="US DOE Joint Genome Institute (JGI-PGF)"/>
            <person name="Lucas S."/>
            <person name="Copeland A."/>
            <person name="Lapidus A."/>
            <person name="Goodwin L."/>
            <person name="Pitluck S."/>
            <person name="Kyrpides N."/>
            <person name="Mavromatis K."/>
            <person name="Pagani I."/>
            <person name="Ivanova N."/>
            <person name="Ovchinnikova G."/>
            <person name="Zeytun A."/>
            <person name="Detter J.C."/>
            <person name="Han C."/>
            <person name="Land M."/>
            <person name="Hauser L."/>
            <person name="Markowitz V."/>
            <person name="Cheng J.-F."/>
            <person name="Hugenholtz P."/>
            <person name="Woyke T."/>
            <person name="Wu D."/>
            <person name="Pukall R."/>
            <person name="Gehrich-Schroeter G."/>
            <person name="Brambilla E."/>
            <person name="Klenk H.-P."/>
            <person name="Eisen J.A."/>
        </authorList>
    </citation>
    <scope>NUCLEOTIDE SEQUENCE [LARGE SCALE GENOMIC DNA]</scope>
    <source>
        <strain evidence="4">DSM 21211 / LMG 22137 / NRRL B-23946 / LB-34</strain>
    </source>
</reference>
<feature type="transmembrane region" description="Helical" evidence="1">
    <location>
        <begin position="83"/>
        <end position="107"/>
    </location>
</feature>
<sequence precursor="true">MTPTEPADARPPGVRLSPLSANRAFATILLLQNVIGGLVGLRSIGWGLIAASVLNAVTLLVFFRPALRDLTRTDRWRTPPPVLTTLGALLLTLTSGQALLAGLLGLWPELRLGYDADAFSASGAGLVPLLIGGALLVPFIEELAFRGFLLTAYERALGVRAAGLAVAGLFALAHAVPLQALGILPAAWILTRAVQHTGSFWTGYAIHVLNNTAALLLPALARSGPPWLRDEAATLTRPQALLALGLSVALLALATRWLRPRPVQVRTHEPVWSASLITVMVLTALVFAGALLGILYVTLTGGDLPRPG</sequence>
<evidence type="ECO:0000313" key="4">
    <source>
        <dbReference type="Proteomes" id="UP000008635"/>
    </source>
</evidence>
<dbReference type="RefSeq" id="WP_013555974.1">
    <property type="nucleotide sequence ID" value="NC_014958.1"/>
</dbReference>
<dbReference type="EMBL" id="CP002454">
    <property type="protein sequence ID" value="ADV66469.1"/>
    <property type="molecule type" value="Genomic_DNA"/>
</dbReference>
<feature type="transmembrane region" description="Helical" evidence="1">
    <location>
        <begin position="119"/>
        <end position="140"/>
    </location>
</feature>
<dbReference type="eggNOG" id="COG1266">
    <property type="taxonomic scope" value="Bacteria"/>
</dbReference>
<feature type="transmembrane region" description="Helical" evidence="1">
    <location>
        <begin position="240"/>
        <end position="259"/>
    </location>
</feature>
<dbReference type="InterPro" id="IPR003675">
    <property type="entry name" value="Rce1/LyrA-like_dom"/>
</dbReference>
<feature type="transmembrane region" description="Helical" evidence="1">
    <location>
        <begin position="201"/>
        <end position="220"/>
    </location>
</feature>
<keyword evidence="1" id="KW-1133">Transmembrane helix</keyword>
<proteinExistence type="predicted"/>
<protein>
    <submittedName>
        <fullName evidence="3">Abortive infection protein</fullName>
    </submittedName>
</protein>
<dbReference type="OrthoDB" id="65511at2"/>
<evidence type="ECO:0000259" key="2">
    <source>
        <dbReference type="Pfam" id="PF02517"/>
    </source>
</evidence>
<dbReference type="GO" id="GO:0004175">
    <property type="term" value="F:endopeptidase activity"/>
    <property type="evidence" value="ECO:0007669"/>
    <property type="project" value="UniProtKB-ARBA"/>
</dbReference>
<keyword evidence="1" id="KW-0812">Transmembrane</keyword>
<name>E8U5Y0_DEIML</name>
<dbReference type="AlphaFoldDB" id="E8U5Y0"/>
<dbReference type="KEGG" id="dmr:Deima_0814"/>
<organism evidence="3 4">
    <name type="scientific">Deinococcus maricopensis (strain DSM 21211 / LMG 22137 / NRRL B-23946 / LB-34)</name>
    <dbReference type="NCBI Taxonomy" id="709986"/>
    <lineage>
        <taxon>Bacteria</taxon>
        <taxon>Thermotogati</taxon>
        <taxon>Deinococcota</taxon>
        <taxon>Deinococci</taxon>
        <taxon>Deinococcales</taxon>
        <taxon>Deinococcaceae</taxon>
        <taxon>Deinococcus</taxon>
    </lineage>
</organism>